<dbReference type="AlphaFoldDB" id="A0AAE6CBR0"/>
<dbReference type="Proteomes" id="UP000288972">
    <property type="component" value="Chromosome"/>
</dbReference>
<evidence type="ECO:0000313" key="3">
    <source>
        <dbReference type="EMBL" id="QAU50093.1"/>
    </source>
</evidence>
<dbReference type="InterPro" id="IPR006626">
    <property type="entry name" value="PbH1"/>
</dbReference>
<dbReference type="SUPFAM" id="SSF51126">
    <property type="entry name" value="Pectin lyase-like"/>
    <property type="match status" value="1"/>
</dbReference>
<dbReference type="KEGG" id="bgz:XH91_11475"/>
<evidence type="ECO:0000259" key="2">
    <source>
        <dbReference type="Pfam" id="PF13229"/>
    </source>
</evidence>
<dbReference type="InterPro" id="IPR012334">
    <property type="entry name" value="Pectin_lyas_fold"/>
</dbReference>
<feature type="domain" description="Right handed beta helix" evidence="2">
    <location>
        <begin position="71"/>
        <end position="217"/>
    </location>
</feature>
<accession>A0AAE6CBR0</accession>
<evidence type="ECO:0000256" key="1">
    <source>
        <dbReference type="SAM" id="SignalP"/>
    </source>
</evidence>
<evidence type="ECO:0000313" key="4">
    <source>
        <dbReference type="Proteomes" id="UP000288972"/>
    </source>
</evidence>
<sequence length="303" mass="30177">MRRLAFLALIIGLFLPFLASAPAYAQASRTWVSGVGDDANPCSRTAPCKTFAGAISKTAAFGEINCLDPAGYGAVTITKSITLNCSSTIGSVLVAGTNGIVISAATTDKVVLRNIQLQGLAGSASPGLNGVRILSAASVSIEDCVITQFSQSGISDARTAGNTQLYIRNSIISNNTGTGIALVATGPNRAVVNGGHVVGNLFGIAAANGNSAMVTRSAFSGNTTGVEADSGGAVSIDSSSISGNGTGVQSTSNIRLSNSDVTFNTTGFNGAAITYGNNRTLGNTSLGTTPTAAGGAVSNLGEQ</sequence>
<dbReference type="InterPro" id="IPR011050">
    <property type="entry name" value="Pectin_lyase_fold/virulence"/>
</dbReference>
<dbReference type="Gene3D" id="2.160.20.10">
    <property type="entry name" value="Single-stranded right-handed beta-helix, Pectin lyase-like"/>
    <property type="match status" value="1"/>
</dbReference>
<dbReference type="InterPro" id="IPR039448">
    <property type="entry name" value="Beta_helix"/>
</dbReference>
<keyword evidence="1" id="KW-0732">Signal</keyword>
<dbReference type="SMART" id="SM00710">
    <property type="entry name" value="PbH1"/>
    <property type="match status" value="6"/>
</dbReference>
<feature type="chain" id="PRO_5042134609" description="Right handed beta helix domain-containing protein" evidence="1">
    <location>
        <begin position="26"/>
        <end position="303"/>
    </location>
</feature>
<feature type="signal peptide" evidence="1">
    <location>
        <begin position="1"/>
        <end position="25"/>
    </location>
</feature>
<gene>
    <name evidence="3" type="ORF">XH91_11475</name>
</gene>
<dbReference type="Pfam" id="PF13229">
    <property type="entry name" value="Beta_helix"/>
    <property type="match status" value="1"/>
</dbReference>
<proteinExistence type="predicted"/>
<name>A0AAE6CBR0_9BRAD</name>
<reference evidence="3 4" key="1">
    <citation type="submission" date="2018-06" db="EMBL/GenBank/DDBJ databases">
        <title>Comparative genomics of rhizobia nodulating Arachis hypogaea in China.</title>
        <authorList>
            <person name="Li Y."/>
        </authorList>
    </citation>
    <scope>NUCLEOTIDE SEQUENCE [LARGE SCALE GENOMIC DNA]</scope>
    <source>
        <strain evidence="3 4">CCBAU 51670</strain>
    </source>
</reference>
<protein>
    <recommendedName>
        <fullName evidence="2">Right handed beta helix domain-containing protein</fullName>
    </recommendedName>
</protein>
<organism evidence="3 4">
    <name type="scientific">Bradyrhizobium guangzhouense</name>
    <dbReference type="NCBI Taxonomy" id="1325095"/>
    <lineage>
        <taxon>Bacteria</taxon>
        <taxon>Pseudomonadati</taxon>
        <taxon>Pseudomonadota</taxon>
        <taxon>Alphaproteobacteria</taxon>
        <taxon>Hyphomicrobiales</taxon>
        <taxon>Nitrobacteraceae</taxon>
        <taxon>Bradyrhizobium</taxon>
    </lineage>
</organism>
<dbReference type="EMBL" id="CP030053">
    <property type="protein sequence ID" value="QAU50093.1"/>
    <property type="molecule type" value="Genomic_DNA"/>
</dbReference>